<feature type="region of interest" description="Disordered" evidence="1">
    <location>
        <begin position="428"/>
        <end position="479"/>
    </location>
</feature>
<feature type="compositionally biased region" description="Polar residues" evidence="1">
    <location>
        <begin position="456"/>
        <end position="465"/>
    </location>
</feature>
<reference evidence="3" key="1">
    <citation type="submission" date="2024-04" db="EMBL/GenBank/DDBJ databases">
        <authorList>
            <consortium name="Molecular Ecology Group"/>
        </authorList>
    </citation>
    <scope>NUCLEOTIDE SEQUENCE</scope>
</reference>
<feature type="region of interest" description="Disordered" evidence="1">
    <location>
        <begin position="559"/>
        <end position="623"/>
    </location>
</feature>
<sequence length="623" mass="70475">MWPGNSVLIIINALVPLVYSLPPNIDWSNLQYDPDSVAQNENILKLFLQLAVHTANRLMHLRNETDRDYDCNGRNDNRLPSITEASITQSLSQANLERPDKNQDRIQNRLFINNSEINNNDRVLLENLDQDQTTLFYSTQSQELFDNSSNFEEGTDIARDSKTNNLIPTLVQNVQNTSSDVVRRNYDVRNYDIRNDTSQKLINSNTTNNVLNTDEFNSNAQDSQNSTIDGISERLFNSIDLIKNISNATITNDLTETVHKFLPKSQNVRESTPEVSQRLFGVDLAKIVPGTKIVNDLHENVNQLNNRRSQNTQEQSDRNNGVSPRYLDSTMLKNFENILNPQIVNNLPVVNQILSNAKNFVESMIKVLPETESAENGNNFLNHIISQSQNVINAKTIKKNPTNFNYIQHQQIRNVKQIGDKFDDNLIHNQNFNDNSENDVNEPDDASKGNNKKTENNNLSIITDNSKAENSDSQSPAINERLSIGNDRKINKIDEVIKPKAFEKTDKIRTNYTNEQLNPISKNLSQRNETNELLKDFAVEGSLNQLESDASRISSITEYQSKNSSSTQAGLQDSENVSKSNVEKSKELQDNPSTNIRISRSIGNPSSNVVSNSELDSNHRVSI</sequence>
<evidence type="ECO:0000256" key="2">
    <source>
        <dbReference type="SAM" id="SignalP"/>
    </source>
</evidence>
<name>A0AAV2NND1_9HYME</name>
<feature type="signal peptide" evidence="2">
    <location>
        <begin position="1"/>
        <end position="20"/>
    </location>
</feature>
<feature type="chain" id="PRO_5043976936" evidence="2">
    <location>
        <begin position="21"/>
        <end position="623"/>
    </location>
</feature>
<dbReference type="AlphaFoldDB" id="A0AAV2NND1"/>
<evidence type="ECO:0000256" key="1">
    <source>
        <dbReference type="SAM" id="MobiDB-lite"/>
    </source>
</evidence>
<keyword evidence="2" id="KW-0732">Signal</keyword>
<evidence type="ECO:0000313" key="3">
    <source>
        <dbReference type="EMBL" id="CAL1681858.1"/>
    </source>
</evidence>
<feature type="region of interest" description="Disordered" evidence="1">
    <location>
        <begin position="304"/>
        <end position="323"/>
    </location>
</feature>
<gene>
    <name evidence="3" type="ORF">LPLAT_LOCUS7789</name>
</gene>
<dbReference type="Proteomes" id="UP001497644">
    <property type="component" value="Chromosome 3"/>
</dbReference>
<feature type="compositionally biased region" description="Polar residues" evidence="1">
    <location>
        <begin position="559"/>
        <end position="580"/>
    </location>
</feature>
<evidence type="ECO:0000313" key="4">
    <source>
        <dbReference type="Proteomes" id="UP001497644"/>
    </source>
</evidence>
<organism evidence="3 4">
    <name type="scientific">Lasius platythorax</name>
    <dbReference type="NCBI Taxonomy" id="488582"/>
    <lineage>
        <taxon>Eukaryota</taxon>
        <taxon>Metazoa</taxon>
        <taxon>Ecdysozoa</taxon>
        <taxon>Arthropoda</taxon>
        <taxon>Hexapoda</taxon>
        <taxon>Insecta</taxon>
        <taxon>Pterygota</taxon>
        <taxon>Neoptera</taxon>
        <taxon>Endopterygota</taxon>
        <taxon>Hymenoptera</taxon>
        <taxon>Apocrita</taxon>
        <taxon>Aculeata</taxon>
        <taxon>Formicoidea</taxon>
        <taxon>Formicidae</taxon>
        <taxon>Formicinae</taxon>
        <taxon>Lasius</taxon>
        <taxon>Lasius</taxon>
    </lineage>
</organism>
<keyword evidence="4" id="KW-1185">Reference proteome</keyword>
<protein>
    <submittedName>
        <fullName evidence="3">Uncharacterized protein</fullName>
    </submittedName>
</protein>
<feature type="compositionally biased region" description="Polar residues" evidence="1">
    <location>
        <begin position="304"/>
        <end position="322"/>
    </location>
</feature>
<dbReference type="EMBL" id="OZ034826">
    <property type="protein sequence ID" value="CAL1681858.1"/>
    <property type="molecule type" value="Genomic_DNA"/>
</dbReference>
<feature type="compositionally biased region" description="Polar residues" evidence="1">
    <location>
        <begin position="590"/>
        <end position="615"/>
    </location>
</feature>
<proteinExistence type="predicted"/>
<accession>A0AAV2NND1</accession>